<gene>
    <name evidence="1" type="primary">Contig145.g174</name>
    <name evidence="1" type="ORF">STYLEM_1832</name>
</gene>
<keyword evidence="2" id="KW-1185">Reference proteome</keyword>
<sequence length="626" mass="72099">MNQILCYGGGNTIIYRLIYQNGNGLNGIMIAYEWQASGQFYKAMSLKIEQLEWFCSKNLWRTMLILKTTIYQNLVLKQYKMGQVQQNPTLSSPISTSWIGQKLKFLMVSNQENISSMGQPFCTSISYDGKEALIYGSSEQGQTGFRVKYTLQDNSYSVMRLYFEATRSNPIKFKSYFSKEFGYDYYVYGYAYEFIDCLYENRDQYLSFIFLTSSQNICFSTNNKFTLVEKANLDKITLEIIAMNKFELIEFEDPFGPDSDSLLISPSIDPNQFDQNEKACKQIPQSQLNQSYYLTRGNQISLNSYLGTKIAQKIVFPTNQFQSNYDANFCPFQLSYYIDQLHKPSLDNTGIFDLNKTHKYFEITETMNETNIINNLTLNVYNYDKYMSSTTSFKIILQCDFSSIAWKQTQFGFECTQGESGFAVLYDQIYSLDNNECDLAKQLEMGFKSDIFILDSQNSQLKVLCSASDTNIGSHSAILNMNDENGSRLKQVFISISINKKKTENEIQISDCKLDDLNQNQMVSFEYNLPSCITDIMQQYKLRGIIDAGKASQFTSFDQTKIVFNPTYNDEGDYVIQLKYTDQNGKVKVLFSFTLHLTDDNTSTRVKQNLCLQNGKCTVKIRSINM</sequence>
<dbReference type="Proteomes" id="UP000039865">
    <property type="component" value="Unassembled WGS sequence"/>
</dbReference>
<evidence type="ECO:0000313" key="1">
    <source>
        <dbReference type="EMBL" id="CDW72865.1"/>
    </source>
</evidence>
<dbReference type="InParanoid" id="A0A077ZU99"/>
<proteinExistence type="predicted"/>
<accession>A0A077ZU99</accession>
<dbReference type="EMBL" id="CCKQ01001749">
    <property type="protein sequence ID" value="CDW72865.1"/>
    <property type="molecule type" value="Genomic_DNA"/>
</dbReference>
<protein>
    <submittedName>
        <fullName evidence="1">Uncharacterized protein</fullName>
    </submittedName>
</protein>
<name>A0A077ZU99_STYLE</name>
<organism evidence="1 2">
    <name type="scientific">Stylonychia lemnae</name>
    <name type="common">Ciliate</name>
    <dbReference type="NCBI Taxonomy" id="5949"/>
    <lineage>
        <taxon>Eukaryota</taxon>
        <taxon>Sar</taxon>
        <taxon>Alveolata</taxon>
        <taxon>Ciliophora</taxon>
        <taxon>Intramacronucleata</taxon>
        <taxon>Spirotrichea</taxon>
        <taxon>Stichotrichia</taxon>
        <taxon>Sporadotrichida</taxon>
        <taxon>Oxytrichidae</taxon>
        <taxon>Stylonychinae</taxon>
        <taxon>Stylonychia</taxon>
    </lineage>
</organism>
<evidence type="ECO:0000313" key="2">
    <source>
        <dbReference type="Proteomes" id="UP000039865"/>
    </source>
</evidence>
<reference evidence="1 2" key="1">
    <citation type="submission" date="2014-06" db="EMBL/GenBank/DDBJ databases">
        <authorList>
            <person name="Swart Estienne"/>
        </authorList>
    </citation>
    <scope>NUCLEOTIDE SEQUENCE [LARGE SCALE GENOMIC DNA]</scope>
    <source>
        <strain evidence="1 2">130c</strain>
    </source>
</reference>
<dbReference type="AlphaFoldDB" id="A0A077ZU99"/>